<gene>
    <name evidence="7" type="ORF">QOZ94_004125</name>
</gene>
<comment type="caution">
    <text evidence="7">The sequence shown here is derived from an EMBL/GenBank/DDBJ whole genome shotgun (WGS) entry which is preliminary data.</text>
</comment>
<dbReference type="InterPro" id="IPR036388">
    <property type="entry name" value="WH-like_DNA-bd_sf"/>
</dbReference>
<accession>A0ABU0LJN2</accession>
<dbReference type="Proteomes" id="UP001241747">
    <property type="component" value="Unassembled WGS sequence"/>
</dbReference>
<dbReference type="Pfam" id="PF03466">
    <property type="entry name" value="LysR_substrate"/>
    <property type="match status" value="1"/>
</dbReference>
<evidence type="ECO:0000313" key="7">
    <source>
        <dbReference type="EMBL" id="MDQ0507302.1"/>
    </source>
</evidence>
<keyword evidence="4 7" id="KW-0238">DNA-binding</keyword>
<protein>
    <submittedName>
        <fullName evidence="7">DNA-binding transcriptional LysR family regulator</fullName>
    </submittedName>
</protein>
<keyword evidence="8" id="KW-1185">Reference proteome</keyword>
<dbReference type="SUPFAM" id="SSF46785">
    <property type="entry name" value="Winged helix' DNA-binding domain"/>
    <property type="match status" value="1"/>
</dbReference>
<feature type="domain" description="HTH lysR-type" evidence="6">
    <location>
        <begin position="9"/>
        <end position="66"/>
    </location>
</feature>
<evidence type="ECO:0000256" key="2">
    <source>
        <dbReference type="ARBA" id="ARBA00022458"/>
    </source>
</evidence>
<dbReference type="InterPro" id="IPR000847">
    <property type="entry name" value="LysR_HTH_N"/>
</dbReference>
<evidence type="ECO:0000256" key="3">
    <source>
        <dbReference type="ARBA" id="ARBA00023015"/>
    </source>
</evidence>
<dbReference type="GO" id="GO:0003677">
    <property type="term" value="F:DNA binding"/>
    <property type="evidence" value="ECO:0007669"/>
    <property type="project" value="UniProtKB-KW"/>
</dbReference>
<keyword evidence="2" id="KW-0536">Nodulation</keyword>
<dbReference type="PRINTS" id="PR00039">
    <property type="entry name" value="HTHLYSR"/>
</dbReference>
<dbReference type="InterPro" id="IPR050389">
    <property type="entry name" value="LysR-type_TF"/>
</dbReference>
<evidence type="ECO:0000256" key="4">
    <source>
        <dbReference type="ARBA" id="ARBA00023125"/>
    </source>
</evidence>
<evidence type="ECO:0000259" key="6">
    <source>
        <dbReference type="PROSITE" id="PS50931"/>
    </source>
</evidence>
<dbReference type="Gene3D" id="1.10.10.10">
    <property type="entry name" value="Winged helix-like DNA-binding domain superfamily/Winged helix DNA-binding domain"/>
    <property type="match status" value="1"/>
</dbReference>
<dbReference type="Gene3D" id="3.40.190.10">
    <property type="entry name" value="Periplasmic binding protein-like II"/>
    <property type="match status" value="2"/>
</dbReference>
<reference evidence="7 8" key="1">
    <citation type="submission" date="2023-07" db="EMBL/GenBank/DDBJ databases">
        <title>Genomic Encyclopedia of Type Strains, Phase IV (KMG-IV): sequencing the most valuable type-strain genomes for metagenomic binning, comparative biology and taxonomic classification.</title>
        <authorList>
            <person name="Goeker M."/>
        </authorList>
    </citation>
    <scope>NUCLEOTIDE SEQUENCE [LARGE SCALE GENOMIC DNA]</scope>
    <source>
        <strain evidence="7 8">DSM 3770</strain>
    </source>
</reference>
<keyword evidence="3" id="KW-0805">Transcription regulation</keyword>
<dbReference type="SUPFAM" id="SSF53850">
    <property type="entry name" value="Periplasmic binding protein-like II"/>
    <property type="match status" value="1"/>
</dbReference>
<comment type="similarity">
    <text evidence="1">Belongs to the LysR transcriptional regulatory family.</text>
</comment>
<keyword evidence="5" id="KW-0804">Transcription</keyword>
<dbReference type="PANTHER" id="PTHR30118:SF15">
    <property type="entry name" value="TRANSCRIPTIONAL REGULATORY PROTEIN"/>
    <property type="match status" value="1"/>
</dbReference>
<dbReference type="EMBL" id="JAUSVY010000016">
    <property type="protein sequence ID" value="MDQ0507302.1"/>
    <property type="molecule type" value="Genomic_DNA"/>
</dbReference>
<proteinExistence type="inferred from homology"/>
<dbReference type="InterPro" id="IPR005119">
    <property type="entry name" value="LysR_subst-bd"/>
</dbReference>
<dbReference type="Pfam" id="PF00126">
    <property type="entry name" value="HTH_1"/>
    <property type="match status" value="1"/>
</dbReference>
<evidence type="ECO:0000256" key="1">
    <source>
        <dbReference type="ARBA" id="ARBA00009437"/>
    </source>
</evidence>
<evidence type="ECO:0000256" key="5">
    <source>
        <dbReference type="ARBA" id="ARBA00023163"/>
    </source>
</evidence>
<dbReference type="InterPro" id="IPR036390">
    <property type="entry name" value="WH_DNA-bd_sf"/>
</dbReference>
<sequence>MSQMNVNVFDLNLVRVFLAIWELRSVTSAADRLGLTQPAVSHSLRRLREQFSDPLFVRVGQRMEPTEAAWRLYDPFNRALRVIQQTILNHDAFVPELSERTFTIAMSDISEFYLLPQLIAHLEVVAPSVRVRSVQLDASTIAGSLRTGQVDLALGYLPALSDAEISSSFLLDDSFVCLVSNRHGAAGLPLGPEGFAQLNFVDVSVHATGYKRVQELLGELGARWTTTTRIEHFTVVPELVRNTNLAAIFPLSAASRIASPGDFSFLELPFDLPSIDVRVHLHANFQNDPGLLWMRDAMSEIFRVSADHMIRDMRLVPAQGS</sequence>
<evidence type="ECO:0000313" key="8">
    <source>
        <dbReference type="Proteomes" id="UP001241747"/>
    </source>
</evidence>
<dbReference type="CDD" id="cd08459">
    <property type="entry name" value="PBP2_DntR_NahR_LinR_like"/>
    <property type="match status" value="1"/>
</dbReference>
<dbReference type="RefSeq" id="WP_237347452.1">
    <property type="nucleotide sequence ID" value="NZ_JABWGX010000035.1"/>
</dbReference>
<dbReference type="PROSITE" id="PS50931">
    <property type="entry name" value="HTH_LYSR"/>
    <property type="match status" value="1"/>
</dbReference>
<dbReference type="PANTHER" id="PTHR30118">
    <property type="entry name" value="HTH-TYPE TRANSCRIPTIONAL REGULATOR LEUO-RELATED"/>
    <property type="match status" value="1"/>
</dbReference>
<organism evidence="7 8">
    <name type="scientific">Xanthobacter agilis</name>
    <dbReference type="NCBI Taxonomy" id="47492"/>
    <lineage>
        <taxon>Bacteria</taxon>
        <taxon>Pseudomonadati</taxon>
        <taxon>Pseudomonadota</taxon>
        <taxon>Alphaproteobacteria</taxon>
        <taxon>Hyphomicrobiales</taxon>
        <taxon>Xanthobacteraceae</taxon>
        <taxon>Xanthobacter</taxon>
    </lineage>
</organism>
<name>A0ABU0LJN2_XANAG</name>